<evidence type="ECO:0000313" key="3">
    <source>
        <dbReference type="Proteomes" id="UP000076078"/>
    </source>
</evidence>
<dbReference type="AlphaFoldDB" id="A0A152A0N6"/>
<evidence type="ECO:0000313" key="2">
    <source>
        <dbReference type="EMBL" id="KYQ99768.1"/>
    </source>
</evidence>
<accession>A0A152A0N6</accession>
<proteinExistence type="predicted"/>
<dbReference type="Pfam" id="PF11912">
    <property type="entry name" value="CfaA_B_C"/>
    <property type="match status" value="1"/>
</dbReference>
<sequence>MYKTSIILVIFCYISLCSAVDWYNFRPYNSTTCTGTMYGVGYSIKGDNIPCTSNIEGTFHSTTSIITPSNTTIKLQYYSNSQPKLCSSPSLNTVYNLNQCQDAGIQGFNAGINSLWYSKNFYVNKTSTPYYPTSGGAETNILYTMYNLACTTITGYAYHVGYTTLNDPNDPNIYYRYYCEGGVPYREYCEQAWGCDGYPQDISQSCYPNYSFFLARTVTCV</sequence>
<dbReference type="Proteomes" id="UP000076078">
    <property type="component" value="Unassembled WGS sequence"/>
</dbReference>
<reference evidence="2 3" key="1">
    <citation type="submission" date="2015-12" db="EMBL/GenBank/DDBJ databases">
        <title>Dictyostelia acquired genes for synthesis and detection of signals that induce cell-type specialization by lateral gene transfer from prokaryotes.</title>
        <authorList>
            <person name="Gloeckner G."/>
            <person name="Schaap P."/>
        </authorList>
    </citation>
    <scope>NUCLEOTIDE SEQUENCE [LARGE SCALE GENOMIC DNA]</scope>
    <source>
        <strain evidence="2 3">TK</strain>
    </source>
</reference>
<keyword evidence="1" id="KW-0732">Signal</keyword>
<gene>
    <name evidence="2" type="ORF">DLAC_03713</name>
</gene>
<dbReference type="InterPro" id="IPR021837">
    <property type="entry name" value="CfaA/B/C"/>
</dbReference>
<dbReference type="InParanoid" id="A0A152A0N6"/>
<protein>
    <submittedName>
        <fullName evidence="2">Uncharacterized protein</fullName>
    </submittedName>
</protein>
<keyword evidence="3" id="KW-1185">Reference proteome</keyword>
<organism evidence="2 3">
    <name type="scientific">Tieghemostelium lacteum</name>
    <name type="common">Slime mold</name>
    <name type="synonym">Dictyostelium lacteum</name>
    <dbReference type="NCBI Taxonomy" id="361077"/>
    <lineage>
        <taxon>Eukaryota</taxon>
        <taxon>Amoebozoa</taxon>
        <taxon>Evosea</taxon>
        <taxon>Eumycetozoa</taxon>
        <taxon>Dictyostelia</taxon>
        <taxon>Dictyosteliales</taxon>
        <taxon>Raperosteliaceae</taxon>
        <taxon>Tieghemostelium</taxon>
    </lineage>
</organism>
<name>A0A152A0N6_TIELA</name>
<comment type="caution">
    <text evidence="2">The sequence shown here is derived from an EMBL/GenBank/DDBJ whole genome shotgun (WGS) entry which is preliminary data.</text>
</comment>
<dbReference type="PANTHER" id="PTHR33576">
    <property type="entry name" value="CARBOHYDRATE BINDING DOMAIN-CONTAINING PROTEIN-RELATED"/>
    <property type="match status" value="1"/>
</dbReference>
<evidence type="ECO:0000256" key="1">
    <source>
        <dbReference type="SAM" id="SignalP"/>
    </source>
</evidence>
<dbReference type="FunCoup" id="A0A152A0N6">
    <property type="interactions" value="1033"/>
</dbReference>
<feature type="signal peptide" evidence="1">
    <location>
        <begin position="1"/>
        <end position="19"/>
    </location>
</feature>
<feature type="chain" id="PRO_5007593560" evidence="1">
    <location>
        <begin position="20"/>
        <end position="221"/>
    </location>
</feature>
<dbReference type="EMBL" id="LODT01000020">
    <property type="protein sequence ID" value="KYQ99768.1"/>
    <property type="molecule type" value="Genomic_DNA"/>
</dbReference>